<organism evidence="8 9">
    <name type="scientific">Aeromicrobium alkaliterrae</name>
    <dbReference type="NCBI Taxonomy" id="302168"/>
    <lineage>
        <taxon>Bacteria</taxon>
        <taxon>Bacillati</taxon>
        <taxon>Actinomycetota</taxon>
        <taxon>Actinomycetes</taxon>
        <taxon>Propionibacteriales</taxon>
        <taxon>Nocardioidaceae</taxon>
        <taxon>Aeromicrobium</taxon>
    </lineage>
</organism>
<keyword evidence="9" id="KW-1185">Reference proteome</keyword>
<evidence type="ECO:0000256" key="5">
    <source>
        <dbReference type="ARBA" id="ARBA00023136"/>
    </source>
</evidence>
<evidence type="ECO:0000256" key="4">
    <source>
        <dbReference type="ARBA" id="ARBA00022989"/>
    </source>
</evidence>
<feature type="transmembrane region" description="Helical" evidence="6">
    <location>
        <begin position="271"/>
        <end position="289"/>
    </location>
</feature>
<proteinExistence type="predicted"/>
<gene>
    <name evidence="8" type="ORF">GCM10009710_03250</name>
</gene>
<dbReference type="Proteomes" id="UP001501057">
    <property type="component" value="Unassembled WGS sequence"/>
</dbReference>
<name>A0ABN2JG60_9ACTN</name>
<evidence type="ECO:0000256" key="6">
    <source>
        <dbReference type="SAM" id="Phobius"/>
    </source>
</evidence>
<dbReference type="InterPro" id="IPR018076">
    <property type="entry name" value="T2SS_GspF_dom"/>
</dbReference>
<dbReference type="PANTHER" id="PTHR35007:SF2">
    <property type="entry name" value="PILUS ASSEMBLE PROTEIN"/>
    <property type="match status" value="1"/>
</dbReference>
<comment type="caution">
    <text evidence="8">The sequence shown here is derived from an EMBL/GenBank/DDBJ whole genome shotgun (WGS) entry which is preliminary data.</text>
</comment>
<keyword evidence="2" id="KW-1003">Cell membrane</keyword>
<dbReference type="Pfam" id="PF00482">
    <property type="entry name" value="T2SSF"/>
    <property type="match status" value="1"/>
</dbReference>
<evidence type="ECO:0000313" key="8">
    <source>
        <dbReference type="EMBL" id="GAA1725862.1"/>
    </source>
</evidence>
<keyword evidence="4 6" id="KW-1133">Transmembrane helix</keyword>
<sequence>MSPAVVGGLLAGSLAVGVVLVVAGWLGTRRPALIDRVAPYVRDVRPPAPADPGRTSWADQARRFATAVADAIGGPADVQRRLDRLGSSLRVEDFRLRQLRWAGAAAAASIGLCLLVAARRPAQPIALLVFCLAATVMAAWWCDHDLTRRVTDRERAMEQEFPTVADMLALAVAAGESPAAAVQRVSTIAHGELSEELQRVMGDVHAGGTVADAFDALASRTGVGSISRFAEALAGAIERGTPLVDVLHAQSADVRESARRALIESGGRREVLMMVPVVFAILPVTIVFAL</sequence>
<comment type="subcellular location">
    <subcellularLocation>
        <location evidence="1">Cell membrane</location>
        <topology evidence="1">Multi-pass membrane protein</topology>
    </subcellularLocation>
</comment>
<feature type="transmembrane region" description="Helical" evidence="6">
    <location>
        <begin position="6"/>
        <end position="26"/>
    </location>
</feature>
<keyword evidence="5 6" id="KW-0472">Membrane</keyword>
<reference evidence="8 9" key="1">
    <citation type="journal article" date="2019" name="Int. J. Syst. Evol. Microbiol.">
        <title>The Global Catalogue of Microorganisms (GCM) 10K type strain sequencing project: providing services to taxonomists for standard genome sequencing and annotation.</title>
        <authorList>
            <consortium name="The Broad Institute Genomics Platform"/>
            <consortium name="The Broad Institute Genome Sequencing Center for Infectious Disease"/>
            <person name="Wu L."/>
            <person name="Ma J."/>
        </authorList>
    </citation>
    <scope>NUCLEOTIDE SEQUENCE [LARGE SCALE GENOMIC DNA]</scope>
    <source>
        <strain evidence="8 9">JCM 13518</strain>
    </source>
</reference>
<feature type="transmembrane region" description="Helical" evidence="6">
    <location>
        <begin position="124"/>
        <end position="142"/>
    </location>
</feature>
<evidence type="ECO:0000313" key="9">
    <source>
        <dbReference type="Proteomes" id="UP001501057"/>
    </source>
</evidence>
<evidence type="ECO:0000256" key="1">
    <source>
        <dbReference type="ARBA" id="ARBA00004651"/>
    </source>
</evidence>
<feature type="transmembrane region" description="Helical" evidence="6">
    <location>
        <begin position="99"/>
        <end position="118"/>
    </location>
</feature>
<evidence type="ECO:0000256" key="3">
    <source>
        <dbReference type="ARBA" id="ARBA00022692"/>
    </source>
</evidence>
<feature type="domain" description="Type II secretion system protein GspF" evidence="7">
    <location>
        <begin position="166"/>
        <end position="289"/>
    </location>
</feature>
<accession>A0ABN2JG60</accession>
<protein>
    <submittedName>
        <fullName evidence="8">Type II secretion system F family protein</fullName>
    </submittedName>
</protein>
<keyword evidence="3 6" id="KW-0812">Transmembrane</keyword>
<evidence type="ECO:0000256" key="2">
    <source>
        <dbReference type="ARBA" id="ARBA00022475"/>
    </source>
</evidence>
<evidence type="ECO:0000259" key="7">
    <source>
        <dbReference type="Pfam" id="PF00482"/>
    </source>
</evidence>
<dbReference type="RefSeq" id="WP_344197045.1">
    <property type="nucleotide sequence ID" value="NZ_BAAAME010000002.1"/>
</dbReference>
<dbReference type="PANTHER" id="PTHR35007">
    <property type="entry name" value="INTEGRAL MEMBRANE PROTEIN-RELATED"/>
    <property type="match status" value="1"/>
</dbReference>
<dbReference type="EMBL" id="BAAAME010000002">
    <property type="protein sequence ID" value="GAA1725862.1"/>
    <property type="molecule type" value="Genomic_DNA"/>
</dbReference>